<dbReference type="NCBIfam" id="NF038158">
    <property type="entry name" value="lant_leader_L1b"/>
    <property type="match status" value="1"/>
</dbReference>
<organism evidence="1 2">
    <name type="scientific">Runella defluvii</name>
    <dbReference type="NCBI Taxonomy" id="370973"/>
    <lineage>
        <taxon>Bacteria</taxon>
        <taxon>Pseudomonadati</taxon>
        <taxon>Bacteroidota</taxon>
        <taxon>Cytophagia</taxon>
        <taxon>Cytophagales</taxon>
        <taxon>Spirosomataceae</taxon>
        <taxon>Runella</taxon>
    </lineage>
</organism>
<reference evidence="1 2" key="1">
    <citation type="submission" date="2020-08" db="EMBL/GenBank/DDBJ databases">
        <title>Genomic Encyclopedia of Type Strains, Phase IV (KMG-IV): sequencing the most valuable type-strain genomes for metagenomic binning, comparative biology and taxonomic classification.</title>
        <authorList>
            <person name="Goeker M."/>
        </authorList>
    </citation>
    <scope>NUCLEOTIDE SEQUENCE [LARGE SCALE GENOMIC DNA]</scope>
    <source>
        <strain evidence="1 2">DSM 17976</strain>
    </source>
</reference>
<proteinExistence type="predicted"/>
<keyword evidence="2" id="KW-1185">Reference proteome</keyword>
<dbReference type="EMBL" id="JACIBY010000001">
    <property type="protein sequence ID" value="MBB3836071.1"/>
    <property type="molecule type" value="Genomic_DNA"/>
</dbReference>
<dbReference type="AlphaFoldDB" id="A0A7W6EN69"/>
<gene>
    <name evidence="1" type="ORF">FHS57_000053</name>
</gene>
<sequence>MKKQLSKLHLKTDNIVVLSKNDILAIKGGAPAVKTLSCQVGRCWPNG</sequence>
<protein>
    <submittedName>
        <fullName evidence="1">Uncharacterized protein</fullName>
    </submittedName>
</protein>
<dbReference type="RefSeq" id="WP_183970870.1">
    <property type="nucleotide sequence ID" value="NZ_JACIBY010000001.1"/>
</dbReference>
<evidence type="ECO:0000313" key="1">
    <source>
        <dbReference type="EMBL" id="MBB3836071.1"/>
    </source>
</evidence>
<dbReference type="Proteomes" id="UP000541352">
    <property type="component" value="Unassembled WGS sequence"/>
</dbReference>
<name>A0A7W6EN69_9BACT</name>
<accession>A0A7W6EN69</accession>
<evidence type="ECO:0000313" key="2">
    <source>
        <dbReference type="Proteomes" id="UP000541352"/>
    </source>
</evidence>
<comment type="caution">
    <text evidence="1">The sequence shown here is derived from an EMBL/GenBank/DDBJ whole genome shotgun (WGS) entry which is preliminary data.</text>
</comment>